<keyword evidence="4 11" id="KW-0378">Hydrolase</keyword>
<comment type="similarity">
    <text evidence="1">Belongs to the cyclic nucleotide phosphodiesterase family. PDE1 subfamily.</text>
</comment>
<dbReference type="Gene3D" id="1.10.1300.10">
    <property type="entry name" value="3'5'-cyclic nucleotide phosphodiesterase, catalytic domain"/>
    <property type="match status" value="1"/>
</dbReference>
<dbReference type="InterPro" id="IPR036971">
    <property type="entry name" value="PDEase_catalytic_dom_sf"/>
</dbReference>
<gene>
    <name evidence="14" type="primary">Pde1a</name>
</gene>
<dbReference type="GO" id="GO:0046872">
    <property type="term" value="F:metal ion binding"/>
    <property type="evidence" value="ECO:0007669"/>
    <property type="project" value="UniProtKB-KW"/>
</dbReference>
<dbReference type="Pfam" id="PF00233">
    <property type="entry name" value="PDEase_I"/>
    <property type="match status" value="1"/>
</dbReference>
<dbReference type="PROSITE" id="PS51845">
    <property type="entry name" value="PDEASE_I_2"/>
    <property type="match status" value="1"/>
</dbReference>
<dbReference type="GO" id="GO:0004114">
    <property type="term" value="F:3',5'-cyclic-nucleotide phosphodiesterase activity"/>
    <property type="evidence" value="ECO:0007669"/>
    <property type="project" value="UniProtKB-EC"/>
</dbReference>
<dbReference type="InterPro" id="IPR023088">
    <property type="entry name" value="PDEase"/>
</dbReference>
<evidence type="ECO:0000313" key="14">
    <source>
        <dbReference type="EMBL" id="CAB3264736.1"/>
    </source>
</evidence>
<sequence>MFAHGECHQDLNYLVRSGNGQNGNSQVCLDKVTGRFLCTELIHQNGLQRESKARLTNAAVHRTNSDGILQLNCSSKRQKSRGLQGFCRKKIPLDTSLSTGAVPSSPGLQIPSNNRSYRQCKGTGSTHKTQTFDWRRFLRKSRAPNEESNRGQPLVSDSLKDRNQNSTWSPDSLPAIKHSSNCVRRPSPSVKSIAHTIMSEEATSASDKKYQLSQDARTINQTQNARTTLTPLAAVSCKETTSKIDSIPLTKKVSRVIQVDGVSYKVTMEPPARTSKRQSPVIKKINLNGTGPLENGTLGGSTCSRSASGQVDRLSNLSVSVGNTPSLRGDPTAWDNERNEKSTSIDLCANDVVDPKLDDALDHAALRLRGLIGQLDSDQACPADVLRHNLEYAISVLESRHIKDVSRAETNSFEDEMSTHLNGETPVPPEIKRWLLQTFSNSKADVRSKRDTEKRSLRSVVHAVQAGMFVERIFRKNVESTNNLPPVVIEKLKLGDEWTFDVFDLEEVSDGNSLKYVYFHLLSKYDLIRKFKIPQKSLWSYCHKLQQGYRRHNNRYHNPIHAADVAQTLNCMLIQSGFVHWLSDQEIFSMITAAVVHDLEHTGTTNNFHTNTRSNLAQLYNDRSVLENHHISSAFRLMQEDDCNIMSGMNTDDYQECRALMIDMVLATDMSQHFGQIQKMKSALSHPETLEKSRAMCLMIHSADINHPSKPWHLHHKWTERLVVEFFEQGDRERELNLPISPLCDRHTTMVAQSQIGFIDYVIEPTFNILFDMYKNVNGQVIHDHILATRSGSASGSRGQPGSTAARSSAADDVLKRRFSDCSSYSSAITNRAEILRSTNEGRKRCFAYMEHNRTQWQRKNEIEREHNLFGNDSFTKAPQFTPDPLPTFNITPSNGTVTTSQQPTVTSQTTKDRTIDSNDVMEPT</sequence>
<comment type="catalytic activity">
    <reaction evidence="6">
        <text>3',5'-cyclic GMP + H2O = GMP + H(+)</text>
        <dbReference type="Rhea" id="RHEA:16957"/>
        <dbReference type="ChEBI" id="CHEBI:15377"/>
        <dbReference type="ChEBI" id="CHEBI:15378"/>
        <dbReference type="ChEBI" id="CHEBI:57746"/>
        <dbReference type="ChEBI" id="CHEBI:58115"/>
    </reaction>
    <physiologicalReaction direction="left-to-right" evidence="6">
        <dbReference type="Rhea" id="RHEA:16958"/>
    </physiologicalReaction>
</comment>
<dbReference type="InterPro" id="IPR003607">
    <property type="entry name" value="HD/PDEase_dom"/>
</dbReference>
<accession>A0A6F9DP29</accession>
<comment type="catalytic activity">
    <reaction evidence="5">
        <text>3',5'-cyclic AMP + H2O = AMP + H(+)</text>
        <dbReference type="Rhea" id="RHEA:25277"/>
        <dbReference type="ChEBI" id="CHEBI:15377"/>
        <dbReference type="ChEBI" id="CHEBI:15378"/>
        <dbReference type="ChEBI" id="CHEBI:58165"/>
        <dbReference type="ChEBI" id="CHEBI:456215"/>
    </reaction>
    <physiologicalReaction direction="left-to-right" evidence="5">
        <dbReference type="Rhea" id="RHEA:25278"/>
    </physiologicalReaction>
</comment>
<dbReference type="InterPro" id="IPR023174">
    <property type="entry name" value="PDEase_CS"/>
</dbReference>
<evidence type="ECO:0000256" key="5">
    <source>
        <dbReference type="ARBA" id="ARBA00033675"/>
    </source>
</evidence>
<keyword evidence="3 10" id="KW-0479">Metal-binding</keyword>
<dbReference type="SUPFAM" id="SSF109604">
    <property type="entry name" value="HD-domain/PDEase-like"/>
    <property type="match status" value="1"/>
</dbReference>
<evidence type="ECO:0000256" key="11">
    <source>
        <dbReference type="RuleBase" id="RU363067"/>
    </source>
</evidence>
<feature type="binding site" evidence="9">
    <location>
        <position position="704"/>
    </location>
    <ligand>
        <name>AMP</name>
        <dbReference type="ChEBI" id="CHEBI:456215"/>
    </ligand>
</feature>
<name>A0A6F9DP29_9ASCI</name>
<keyword evidence="2" id="KW-0140">cGMP</keyword>
<evidence type="ECO:0000256" key="1">
    <source>
        <dbReference type="ARBA" id="ARBA00010664"/>
    </source>
</evidence>
<feature type="domain" description="PDEase" evidence="13">
    <location>
        <begin position="480"/>
        <end position="864"/>
    </location>
</feature>
<feature type="binding site" evidence="10">
    <location>
        <position position="704"/>
    </location>
    <ligand>
        <name>Zn(2+)</name>
        <dbReference type="ChEBI" id="CHEBI:29105"/>
        <label>1</label>
    </ligand>
</feature>
<protein>
    <recommendedName>
        <fullName evidence="11">Phosphodiesterase</fullName>
        <ecNumber evidence="11">3.1.4.-</ecNumber>
    </recommendedName>
</protein>
<feature type="binding site" evidence="9">
    <location>
        <position position="755"/>
    </location>
    <ligand>
        <name>AMP</name>
        <dbReference type="ChEBI" id="CHEBI:456215"/>
    </ligand>
</feature>
<dbReference type="PRINTS" id="PR00387">
    <property type="entry name" value="PDIESTERASE1"/>
</dbReference>
<evidence type="ECO:0000256" key="6">
    <source>
        <dbReference type="ARBA" id="ARBA00033684"/>
    </source>
</evidence>
<dbReference type="InterPro" id="IPR013706">
    <property type="entry name" value="PDE1_N"/>
</dbReference>
<feature type="binding site" evidence="10">
    <location>
        <position position="598"/>
    </location>
    <ligand>
        <name>Zn(2+)</name>
        <dbReference type="ChEBI" id="CHEBI:29105"/>
        <label>2</label>
    </ligand>
</feature>
<comment type="catalytic activity">
    <reaction evidence="7">
        <text>a nucleoside 3',5'-cyclic phosphate + H2O = a nucleoside 5'-phosphate + H(+)</text>
        <dbReference type="Rhea" id="RHEA:14653"/>
        <dbReference type="ChEBI" id="CHEBI:15377"/>
        <dbReference type="ChEBI" id="CHEBI:15378"/>
        <dbReference type="ChEBI" id="CHEBI:57867"/>
        <dbReference type="ChEBI" id="CHEBI:58464"/>
        <dbReference type="EC" id="3.1.4.17"/>
    </reaction>
    <physiologicalReaction direction="left-to-right" evidence="7">
        <dbReference type="Rhea" id="RHEA:14654"/>
    </physiologicalReaction>
</comment>
<dbReference type="PROSITE" id="PS00126">
    <property type="entry name" value="PDEASE_I_1"/>
    <property type="match status" value="1"/>
</dbReference>
<organism evidence="14">
    <name type="scientific">Phallusia mammillata</name>
    <dbReference type="NCBI Taxonomy" id="59560"/>
    <lineage>
        <taxon>Eukaryota</taxon>
        <taxon>Metazoa</taxon>
        <taxon>Chordata</taxon>
        <taxon>Tunicata</taxon>
        <taxon>Ascidiacea</taxon>
        <taxon>Phlebobranchia</taxon>
        <taxon>Ascidiidae</taxon>
        <taxon>Phallusia</taxon>
    </lineage>
</organism>
<dbReference type="AlphaFoldDB" id="A0A6F9DP29"/>
<feature type="binding site" evidence="10">
    <location>
        <position position="598"/>
    </location>
    <ligand>
        <name>Zn(2+)</name>
        <dbReference type="ChEBI" id="CHEBI:29105"/>
        <label>1</label>
    </ligand>
</feature>
<feature type="region of interest" description="Disordered" evidence="12">
    <location>
        <begin position="874"/>
        <end position="925"/>
    </location>
</feature>
<feature type="binding site" evidence="10">
    <location>
        <position position="597"/>
    </location>
    <ligand>
        <name>Zn(2+)</name>
        <dbReference type="ChEBI" id="CHEBI:29105"/>
        <label>1</label>
    </ligand>
</feature>
<feature type="binding site" evidence="10">
    <location>
        <position position="561"/>
    </location>
    <ligand>
        <name>Zn(2+)</name>
        <dbReference type="ChEBI" id="CHEBI:29105"/>
        <label>1</label>
    </ligand>
</feature>
<evidence type="ECO:0000256" key="9">
    <source>
        <dbReference type="PIRSR" id="PIRSR623088-2"/>
    </source>
</evidence>
<evidence type="ECO:0000256" key="4">
    <source>
        <dbReference type="ARBA" id="ARBA00022801"/>
    </source>
</evidence>
<feature type="binding site" evidence="9">
    <location>
        <begin position="557"/>
        <end position="561"/>
    </location>
    <ligand>
        <name>AMP</name>
        <dbReference type="ChEBI" id="CHEBI:456215"/>
    </ligand>
</feature>
<evidence type="ECO:0000256" key="10">
    <source>
        <dbReference type="PIRSR" id="PIRSR623088-3"/>
    </source>
</evidence>
<feature type="compositionally biased region" description="Low complexity" evidence="12">
    <location>
        <begin position="791"/>
        <end position="803"/>
    </location>
</feature>
<dbReference type="CDD" id="cd00077">
    <property type="entry name" value="HDc"/>
    <property type="match status" value="1"/>
</dbReference>
<feature type="region of interest" description="Disordered" evidence="12">
    <location>
        <begin position="98"/>
        <end position="188"/>
    </location>
</feature>
<dbReference type="GO" id="GO:0007165">
    <property type="term" value="P:signal transduction"/>
    <property type="evidence" value="ECO:0007669"/>
    <property type="project" value="InterPro"/>
</dbReference>
<evidence type="ECO:0000256" key="3">
    <source>
        <dbReference type="ARBA" id="ARBA00022723"/>
    </source>
</evidence>
<evidence type="ECO:0000259" key="13">
    <source>
        <dbReference type="PROSITE" id="PS51845"/>
    </source>
</evidence>
<proteinExistence type="evidence at transcript level"/>
<evidence type="ECO:0000256" key="7">
    <source>
        <dbReference type="ARBA" id="ARBA00033709"/>
    </source>
</evidence>
<feature type="active site" description="Proton donor" evidence="8">
    <location>
        <position position="557"/>
    </location>
</feature>
<comment type="cofactor">
    <cofactor evidence="11">
        <name>a divalent metal cation</name>
        <dbReference type="ChEBI" id="CHEBI:60240"/>
    </cofactor>
    <text evidence="11">Binds 2 divalent metal cations per subunit. Site 1 may preferentially bind zinc ions, while site 2 has a preference for magnesium and/or manganese ions.</text>
</comment>
<dbReference type="EC" id="3.1.4.-" evidence="11"/>
<feature type="compositionally biased region" description="Low complexity" evidence="12">
    <location>
        <begin position="897"/>
        <end position="910"/>
    </location>
</feature>
<feature type="region of interest" description="Disordered" evidence="12">
    <location>
        <begin position="791"/>
        <end position="810"/>
    </location>
</feature>
<dbReference type="EMBL" id="LR788874">
    <property type="protein sequence ID" value="CAB3264736.1"/>
    <property type="molecule type" value="mRNA"/>
</dbReference>
<reference evidence="14" key="1">
    <citation type="submission" date="2020-04" db="EMBL/GenBank/DDBJ databases">
        <authorList>
            <person name="Neveu A P."/>
        </authorList>
    </citation>
    <scope>NUCLEOTIDE SEQUENCE</scope>
    <source>
        <tissue evidence="14">Whole embryo</tissue>
    </source>
</reference>
<dbReference type="PANTHER" id="PTHR11347">
    <property type="entry name" value="CYCLIC NUCLEOTIDE PHOSPHODIESTERASE"/>
    <property type="match status" value="1"/>
</dbReference>
<dbReference type="Pfam" id="PF08499">
    <property type="entry name" value="PDEase_I_N"/>
    <property type="match status" value="1"/>
</dbReference>
<feature type="compositionally biased region" description="Polar residues" evidence="12">
    <location>
        <begin position="98"/>
        <end position="132"/>
    </location>
</feature>
<evidence type="ECO:0000256" key="2">
    <source>
        <dbReference type="ARBA" id="ARBA00022535"/>
    </source>
</evidence>
<evidence type="ECO:0000256" key="12">
    <source>
        <dbReference type="SAM" id="MobiDB-lite"/>
    </source>
</evidence>
<dbReference type="InterPro" id="IPR002073">
    <property type="entry name" value="PDEase_catalytic_dom"/>
</dbReference>
<evidence type="ECO:0000256" key="8">
    <source>
        <dbReference type="PIRSR" id="PIRSR623088-1"/>
    </source>
</evidence>
<feature type="binding site" evidence="9">
    <location>
        <position position="598"/>
    </location>
    <ligand>
        <name>AMP</name>
        <dbReference type="ChEBI" id="CHEBI:456215"/>
    </ligand>
</feature>